<dbReference type="InterPro" id="IPR029058">
    <property type="entry name" value="AB_hydrolase_fold"/>
</dbReference>
<feature type="chain" id="PRO_5021495590" evidence="2">
    <location>
        <begin position="32"/>
        <end position="391"/>
    </location>
</feature>
<dbReference type="InterPro" id="IPR000073">
    <property type="entry name" value="AB_hydrolase_1"/>
</dbReference>
<keyword evidence="5" id="KW-1185">Reference proteome</keyword>
<feature type="signal peptide" evidence="2">
    <location>
        <begin position="1"/>
        <end position="31"/>
    </location>
</feature>
<name>A0A505DAT2_9ACTN</name>
<evidence type="ECO:0000313" key="5">
    <source>
        <dbReference type="Proteomes" id="UP000317378"/>
    </source>
</evidence>
<dbReference type="SUPFAM" id="SSF53474">
    <property type="entry name" value="alpha/beta-Hydrolases"/>
    <property type="match status" value="1"/>
</dbReference>
<evidence type="ECO:0000256" key="1">
    <source>
        <dbReference type="ARBA" id="ARBA00038115"/>
    </source>
</evidence>
<feature type="domain" description="AB hydrolase-1" evidence="3">
    <location>
        <begin position="167"/>
        <end position="358"/>
    </location>
</feature>
<dbReference type="EMBL" id="VCHX02000150">
    <property type="protein sequence ID" value="TPQ19917.1"/>
    <property type="molecule type" value="Genomic_DNA"/>
</dbReference>
<sequence>MPARDPAMGRRAFVVGSGAAALFTAAGPAGAAASEPVIVDGPLPDFHPLLKDELRFPLAWGTSPIRDFRAWRRAARAKVEEHLLVERDDTSYEPEFGEQRTELGDYTGELATFSVTRYGRVRGALLTPHGTGPFPAVLLLHDHGAKFDIGKEKLVRPWYDGETRLASAQAWADRYFSGRFLGDELARRGYVVLAVDALGWGDRGPITYEQQQALASNFYNLGSSLAGLMAREDVRAAGFLAGLDRVDRRRVAAVGFSMGAFRAWQTAALSDHVAAAASVCWMTGLKEVMVPGNNILRGQSSYCMLHPGLARYLDFPDVASIAAPRPMLFFHGAEDTLFPAEGVRVAYDKLRDVWRSRRAEERLHTKVWPDLGHVCTAPMQDELFTWLDTVL</sequence>
<keyword evidence="2" id="KW-0732">Signal</keyword>
<protein>
    <submittedName>
        <fullName evidence="4">Hydrolase</fullName>
    </submittedName>
</protein>
<dbReference type="RefSeq" id="WP_119102400.1">
    <property type="nucleotide sequence ID" value="NZ_QXMJ01000150.1"/>
</dbReference>
<dbReference type="GO" id="GO:0016787">
    <property type="term" value="F:hydrolase activity"/>
    <property type="evidence" value="ECO:0007669"/>
    <property type="project" value="UniProtKB-KW"/>
</dbReference>
<evidence type="ECO:0000313" key="4">
    <source>
        <dbReference type="EMBL" id="TPQ19917.1"/>
    </source>
</evidence>
<evidence type="ECO:0000259" key="3">
    <source>
        <dbReference type="Pfam" id="PF12697"/>
    </source>
</evidence>
<reference evidence="4 5" key="1">
    <citation type="submission" date="2019-06" db="EMBL/GenBank/DDBJ databases">
        <title>Streptomyces sporangiiformans sp. nov., a novel actinomycete isolated from soil in Mount Song.</title>
        <authorList>
            <person name="Han L."/>
        </authorList>
    </citation>
    <scope>NUCLEOTIDE SEQUENCE [LARGE SCALE GENOMIC DNA]</scope>
    <source>
        <strain evidence="4 5">NEAU-SSA 1</strain>
    </source>
</reference>
<accession>A0A505DAT2</accession>
<gene>
    <name evidence="4" type="ORF">FGD71_023000</name>
</gene>
<dbReference type="Gene3D" id="3.40.50.1820">
    <property type="entry name" value="alpha/beta hydrolase"/>
    <property type="match status" value="1"/>
</dbReference>
<dbReference type="InterPro" id="IPR006311">
    <property type="entry name" value="TAT_signal"/>
</dbReference>
<comment type="caution">
    <text evidence="4">The sequence shown here is derived from an EMBL/GenBank/DDBJ whole genome shotgun (WGS) entry which is preliminary data.</text>
</comment>
<dbReference type="OrthoDB" id="9805123at2"/>
<organism evidence="4 5">
    <name type="scientific">Streptomyces sporangiiformans</name>
    <dbReference type="NCBI Taxonomy" id="2315329"/>
    <lineage>
        <taxon>Bacteria</taxon>
        <taxon>Bacillati</taxon>
        <taxon>Actinomycetota</taxon>
        <taxon>Actinomycetes</taxon>
        <taxon>Kitasatosporales</taxon>
        <taxon>Streptomycetaceae</taxon>
        <taxon>Streptomyces</taxon>
    </lineage>
</organism>
<dbReference type="Proteomes" id="UP000317378">
    <property type="component" value="Unassembled WGS sequence"/>
</dbReference>
<proteinExistence type="inferred from homology"/>
<dbReference type="InterPro" id="IPR050261">
    <property type="entry name" value="FrsA_esterase"/>
</dbReference>
<keyword evidence="4" id="KW-0378">Hydrolase</keyword>
<dbReference type="PANTHER" id="PTHR22946">
    <property type="entry name" value="DIENELACTONE HYDROLASE DOMAIN-CONTAINING PROTEIN-RELATED"/>
    <property type="match status" value="1"/>
</dbReference>
<dbReference type="PROSITE" id="PS51318">
    <property type="entry name" value="TAT"/>
    <property type="match status" value="1"/>
</dbReference>
<dbReference type="AlphaFoldDB" id="A0A505DAT2"/>
<comment type="similarity">
    <text evidence="1">Belongs to the AB hydrolase superfamily. FUS2 hydrolase family.</text>
</comment>
<evidence type="ECO:0000256" key="2">
    <source>
        <dbReference type="SAM" id="SignalP"/>
    </source>
</evidence>
<dbReference type="Pfam" id="PF12697">
    <property type="entry name" value="Abhydrolase_6"/>
    <property type="match status" value="1"/>
</dbReference>